<evidence type="ECO:0000313" key="2">
    <source>
        <dbReference type="Proteomes" id="UP000519439"/>
    </source>
</evidence>
<sequence>MLTFILGASLTLNLGLLYFAWEQDKAIEAAQEVIVTLMGSDDTQEDSSNND</sequence>
<accession>A0A7W6N6L6</accession>
<evidence type="ECO:0000313" key="1">
    <source>
        <dbReference type="EMBL" id="MBB4039118.1"/>
    </source>
</evidence>
<dbReference type="RefSeq" id="WP_161634630.1">
    <property type="nucleotide sequence ID" value="NZ_JACIDC010000002.1"/>
</dbReference>
<protein>
    <submittedName>
        <fullName evidence="1">Uncharacterized protein</fullName>
    </submittedName>
</protein>
<keyword evidence="2" id="KW-1185">Reference proteome</keyword>
<reference evidence="1 2" key="1">
    <citation type="submission" date="2020-08" db="EMBL/GenBank/DDBJ databases">
        <title>Genomic Encyclopedia of Type Strains, Phase IV (KMG-IV): sequencing the most valuable type-strain genomes for metagenomic binning, comparative biology and taxonomic classification.</title>
        <authorList>
            <person name="Goeker M."/>
        </authorList>
    </citation>
    <scope>NUCLEOTIDE SEQUENCE [LARGE SCALE GENOMIC DNA]</scope>
    <source>
        <strain evidence="1 2">DSM 15743</strain>
    </source>
</reference>
<dbReference type="AlphaFoldDB" id="A0A7W6N6L6"/>
<organism evidence="1 2">
    <name type="scientific">Microvirga flocculans</name>
    <dbReference type="NCBI Taxonomy" id="217168"/>
    <lineage>
        <taxon>Bacteria</taxon>
        <taxon>Pseudomonadati</taxon>
        <taxon>Pseudomonadota</taxon>
        <taxon>Alphaproteobacteria</taxon>
        <taxon>Hyphomicrobiales</taxon>
        <taxon>Methylobacteriaceae</taxon>
        <taxon>Microvirga</taxon>
    </lineage>
</organism>
<comment type="caution">
    <text evidence="1">The sequence shown here is derived from an EMBL/GenBank/DDBJ whole genome shotgun (WGS) entry which is preliminary data.</text>
</comment>
<gene>
    <name evidence="1" type="ORF">GGR34_000753</name>
</gene>
<dbReference type="EMBL" id="JACIDC010000002">
    <property type="protein sequence ID" value="MBB4039118.1"/>
    <property type="molecule type" value="Genomic_DNA"/>
</dbReference>
<proteinExistence type="predicted"/>
<dbReference type="Proteomes" id="UP000519439">
    <property type="component" value="Unassembled WGS sequence"/>
</dbReference>
<name>A0A7W6N6L6_9HYPH</name>